<organism evidence="1">
    <name type="scientific">Timema bartmani</name>
    <dbReference type="NCBI Taxonomy" id="61472"/>
    <lineage>
        <taxon>Eukaryota</taxon>
        <taxon>Metazoa</taxon>
        <taxon>Ecdysozoa</taxon>
        <taxon>Arthropoda</taxon>
        <taxon>Hexapoda</taxon>
        <taxon>Insecta</taxon>
        <taxon>Pterygota</taxon>
        <taxon>Neoptera</taxon>
        <taxon>Polyneoptera</taxon>
        <taxon>Phasmatodea</taxon>
        <taxon>Timematodea</taxon>
        <taxon>Timematoidea</taxon>
        <taxon>Timematidae</taxon>
        <taxon>Timema</taxon>
    </lineage>
</organism>
<protein>
    <submittedName>
        <fullName evidence="1">Uncharacterized protein</fullName>
    </submittedName>
</protein>
<evidence type="ECO:0000313" key="1">
    <source>
        <dbReference type="EMBL" id="CAD7443692.1"/>
    </source>
</evidence>
<reference evidence="1" key="1">
    <citation type="submission" date="2020-11" db="EMBL/GenBank/DDBJ databases">
        <authorList>
            <person name="Tran Van P."/>
        </authorList>
    </citation>
    <scope>NUCLEOTIDE SEQUENCE</scope>
</reference>
<accession>A0A7R9I190</accession>
<dbReference type="AlphaFoldDB" id="A0A7R9I190"/>
<gene>
    <name evidence="1" type="ORF">TBIB3V08_LOCUS6092</name>
</gene>
<sequence>MLRATNRFLSVCKLRKYLFLAFLLMTGTLLYITHTSKFLKRLVVNPDFYNTMSQMAAQYQASIIAKNPFLLPGSSCKIPNMNPFEPSLLDLMSPPVTVQCSNKSPLTHVQPLDDSRAQFQLIVDKSTPVVQQYTSDRNSLRCCYSVITRITTPPGEQHDYKADNRYKVHDCQDIKDQAFLDIDTEFLFVHCHVLKLFVLRIEVYKMLHAIVPVKASVKEKIEQEKNAEVKCQSIDPVRMPAFQKNFAPAQRMKLAQQMTE</sequence>
<name>A0A7R9I190_9NEOP</name>
<proteinExistence type="predicted"/>
<dbReference type="EMBL" id="OD566283">
    <property type="protein sequence ID" value="CAD7443692.1"/>
    <property type="molecule type" value="Genomic_DNA"/>
</dbReference>